<protein>
    <submittedName>
        <fullName evidence="1">3422_t:CDS:1</fullName>
    </submittedName>
</protein>
<dbReference type="AlphaFoldDB" id="A0A9N9D9W3"/>
<feature type="non-terminal residue" evidence="1">
    <location>
        <position position="1"/>
    </location>
</feature>
<reference evidence="1" key="1">
    <citation type="submission" date="2021-06" db="EMBL/GenBank/DDBJ databases">
        <authorList>
            <person name="Kallberg Y."/>
            <person name="Tangrot J."/>
            <person name="Rosling A."/>
        </authorList>
    </citation>
    <scope>NUCLEOTIDE SEQUENCE</scope>
    <source>
        <strain evidence="1">IA702</strain>
    </source>
</reference>
<feature type="non-terminal residue" evidence="1">
    <location>
        <position position="152"/>
    </location>
</feature>
<proteinExistence type="predicted"/>
<dbReference type="OrthoDB" id="2415221at2759"/>
<evidence type="ECO:0000313" key="2">
    <source>
        <dbReference type="Proteomes" id="UP000789572"/>
    </source>
</evidence>
<comment type="caution">
    <text evidence="1">The sequence shown here is derived from an EMBL/GenBank/DDBJ whole genome shotgun (WGS) entry which is preliminary data.</text>
</comment>
<keyword evidence="2" id="KW-1185">Reference proteome</keyword>
<dbReference type="EMBL" id="CAJVPJ010002928">
    <property type="protein sequence ID" value="CAG8631908.1"/>
    <property type="molecule type" value="Genomic_DNA"/>
</dbReference>
<sequence>TEEELEGVYKKYKDFYIQYYQDNPAATTNCYKEFLMAQGKQDVKLPYTPRQGGLGGTMYMGTEGDRIGTYEGIDLNNPEICLCEQTIQKLAEKIQDAGVLLVVIRISLLWMGTPSDTWTFEEEFQRLMGITWKKFHEECDHIRTILIVDEVQ</sequence>
<evidence type="ECO:0000313" key="1">
    <source>
        <dbReference type="EMBL" id="CAG8631908.1"/>
    </source>
</evidence>
<name>A0A9N9D9W3_9GLOM</name>
<organism evidence="1 2">
    <name type="scientific">Paraglomus occultum</name>
    <dbReference type="NCBI Taxonomy" id="144539"/>
    <lineage>
        <taxon>Eukaryota</taxon>
        <taxon>Fungi</taxon>
        <taxon>Fungi incertae sedis</taxon>
        <taxon>Mucoromycota</taxon>
        <taxon>Glomeromycotina</taxon>
        <taxon>Glomeromycetes</taxon>
        <taxon>Paraglomerales</taxon>
        <taxon>Paraglomeraceae</taxon>
        <taxon>Paraglomus</taxon>
    </lineage>
</organism>
<gene>
    <name evidence="1" type="ORF">POCULU_LOCUS8938</name>
</gene>
<dbReference type="Proteomes" id="UP000789572">
    <property type="component" value="Unassembled WGS sequence"/>
</dbReference>
<accession>A0A9N9D9W3</accession>